<reference evidence="3" key="1">
    <citation type="journal article" date="2019" name="Int. J. Syst. Evol. Microbiol.">
        <title>The Global Catalogue of Microorganisms (GCM) 10K type strain sequencing project: providing services to taxonomists for standard genome sequencing and annotation.</title>
        <authorList>
            <consortium name="The Broad Institute Genomics Platform"/>
            <consortium name="The Broad Institute Genome Sequencing Center for Infectious Disease"/>
            <person name="Wu L."/>
            <person name="Ma J."/>
        </authorList>
    </citation>
    <scope>NUCLEOTIDE SEQUENCE [LARGE SCALE GENOMIC DNA]</scope>
    <source>
        <strain evidence="3">CECT 8288</strain>
    </source>
</reference>
<dbReference type="RefSeq" id="WP_377363406.1">
    <property type="nucleotide sequence ID" value="NZ_JAUFQI010000001.1"/>
</dbReference>
<dbReference type="Pfam" id="PF22294">
    <property type="entry name" value="DUF6966"/>
    <property type="match status" value="1"/>
</dbReference>
<name>A0ABV7WYB4_9GAMM</name>
<evidence type="ECO:0000259" key="1">
    <source>
        <dbReference type="Pfam" id="PF22294"/>
    </source>
</evidence>
<evidence type="ECO:0000313" key="2">
    <source>
        <dbReference type="EMBL" id="MFC3702865.1"/>
    </source>
</evidence>
<comment type="caution">
    <text evidence="2">The sequence shown here is derived from an EMBL/GenBank/DDBJ whole genome shotgun (WGS) entry which is preliminary data.</text>
</comment>
<organism evidence="2 3">
    <name type="scientific">Reinekea marina</name>
    <dbReference type="NCBI Taxonomy" id="1310421"/>
    <lineage>
        <taxon>Bacteria</taxon>
        <taxon>Pseudomonadati</taxon>
        <taxon>Pseudomonadota</taxon>
        <taxon>Gammaproteobacteria</taxon>
        <taxon>Oceanospirillales</taxon>
        <taxon>Saccharospirillaceae</taxon>
        <taxon>Reinekea</taxon>
    </lineage>
</organism>
<evidence type="ECO:0000313" key="3">
    <source>
        <dbReference type="Proteomes" id="UP001595710"/>
    </source>
</evidence>
<dbReference type="Proteomes" id="UP001595710">
    <property type="component" value="Unassembled WGS sequence"/>
</dbReference>
<protein>
    <submittedName>
        <fullName evidence="2">DUF6966 domain-containing protein</fullName>
    </submittedName>
</protein>
<dbReference type="InterPro" id="IPR054239">
    <property type="entry name" value="DUF6966"/>
</dbReference>
<gene>
    <name evidence="2" type="ORF">ACFOND_14610</name>
</gene>
<proteinExistence type="predicted"/>
<sequence>MWQKEQVLIEIRSAIEQLILHLKTDKSCLWTAHFEKQLRHINDLIEYGYVDDDLYQLSSSIRAVYGGMGSFNDYYNPNQSKERNELIEKFGSSNDLSSKVYDLAIKLKQSG</sequence>
<accession>A0ABV7WYB4</accession>
<keyword evidence="3" id="KW-1185">Reference proteome</keyword>
<feature type="domain" description="DUF6966" evidence="1">
    <location>
        <begin position="24"/>
        <end position="76"/>
    </location>
</feature>
<dbReference type="EMBL" id="JBHRYN010000053">
    <property type="protein sequence ID" value="MFC3702865.1"/>
    <property type="molecule type" value="Genomic_DNA"/>
</dbReference>